<evidence type="ECO:0000256" key="4">
    <source>
        <dbReference type="ARBA" id="ARBA00022490"/>
    </source>
</evidence>
<accession>A0A0A8LCN7</accession>
<evidence type="ECO:0000256" key="9">
    <source>
        <dbReference type="ARBA" id="ARBA00023242"/>
    </source>
</evidence>
<dbReference type="GO" id="GO:0006508">
    <property type="term" value="P:proteolysis"/>
    <property type="evidence" value="ECO:0007669"/>
    <property type="project" value="UniProtKB-KW"/>
</dbReference>
<dbReference type="Proteomes" id="UP000031516">
    <property type="component" value="Unassembled WGS sequence"/>
</dbReference>
<dbReference type="GO" id="GO:0005634">
    <property type="term" value="C:nucleus"/>
    <property type="evidence" value="ECO:0007669"/>
    <property type="project" value="UniProtKB-SubCell"/>
</dbReference>
<evidence type="ECO:0000313" key="13">
    <source>
        <dbReference type="EMBL" id="CDO95868.1"/>
    </source>
</evidence>
<dbReference type="PANTHER" id="PTHR10804:SF102">
    <property type="entry name" value="METALLOPROTEASE ARX1-RELATED"/>
    <property type="match status" value="1"/>
</dbReference>
<comment type="similarity">
    <text evidence="3">Belongs to the peptidase M24 family.</text>
</comment>
<comment type="subcellular location">
    <subcellularLocation>
        <location evidence="2">Cytoplasm</location>
    </subcellularLocation>
    <subcellularLocation>
        <location evidence="1">Nucleus</location>
    </subcellularLocation>
</comment>
<comment type="caution">
    <text evidence="13">The sequence shown here is derived from an EMBL/GenBank/DDBJ whole genome shotgun (WGS) entry which is preliminary data.</text>
</comment>
<dbReference type="Gene3D" id="3.90.230.10">
    <property type="entry name" value="Creatinase/methionine aminopeptidase superfamily"/>
    <property type="match status" value="1"/>
</dbReference>
<dbReference type="PANTHER" id="PTHR10804">
    <property type="entry name" value="PROTEASE FAMILY M24 METHIONYL AMINOPEPTIDASE, AMINOPEPTIDASE P"/>
    <property type="match status" value="1"/>
</dbReference>
<evidence type="ECO:0000256" key="5">
    <source>
        <dbReference type="ARBA" id="ARBA00022670"/>
    </source>
</evidence>
<keyword evidence="6" id="KW-0479">Metal-binding</keyword>
<keyword evidence="4" id="KW-0963">Cytoplasm</keyword>
<evidence type="ECO:0000256" key="7">
    <source>
        <dbReference type="ARBA" id="ARBA00022801"/>
    </source>
</evidence>
<keyword evidence="7" id="KW-0378">Hydrolase</keyword>
<reference evidence="13 14" key="1">
    <citation type="submission" date="2014-03" db="EMBL/GenBank/DDBJ databases">
        <title>The genome of Kluyveromyces dobzhanskii.</title>
        <authorList>
            <person name="Nystedt B."/>
            <person name="Astrom S."/>
        </authorList>
    </citation>
    <scope>NUCLEOTIDE SEQUENCE [LARGE SCALE GENOMIC DNA]</scope>
    <source>
        <strain evidence="13 14">CBS 2104</strain>
    </source>
</reference>
<dbReference type="SUPFAM" id="SSF55920">
    <property type="entry name" value="Creatinase/aminopeptidase"/>
    <property type="match status" value="1"/>
</dbReference>
<keyword evidence="5" id="KW-0645">Protease</keyword>
<dbReference type="InterPro" id="IPR036005">
    <property type="entry name" value="Creatinase/aminopeptidase-like"/>
</dbReference>
<evidence type="ECO:0000256" key="12">
    <source>
        <dbReference type="ARBA" id="ARBA00034680"/>
    </source>
</evidence>
<name>A0A0A8LCN7_9SACH</name>
<dbReference type="InterPro" id="IPR047113">
    <property type="entry name" value="PA2G4/ARX1"/>
</dbReference>
<protein>
    <recommendedName>
        <fullName evidence="10">Probable metalloprotease ARX1</fullName>
    </recommendedName>
    <alternativeName>
        <fullName evidence="11">Associated with ribosomal export complex protein 1</fullName>
    </alternativeName>
</protein>
<evidence type="ECO:0000256" key="2">
    <source>
        <dbReference type="ARBA" id="ARBA00004496"/>
    </source>
</evidence>
<keyword evidence="8" id="KW-0482">Metalloprotease</keyword>
<dbReference type="GO" id="GO:0005737">
    <property type="term" value="C:cytoplasm"/>
    <property type="evidence" value="ECO:0007669"/>
    <property type="project" value="UniProtKB-SubCell"/>
</dbReference>
<evidence type="ECO:0000256" key="1">
    <source>
        <dbReference type="ARBA" id="ARBA00004123"/>
    </source>
</evidence>
<organism evidence="13 14">
    <name type="scientific">Kluyveromyces dobzhanskii CBS 2104</name>
    <dbReference type="NCBI Taxonomy" id="1427455"/>
    <lineage>
        <taxon>Eukaryota</taxon>
        <taxon>Fungi</taxon>
        <taxon>Dikarya</taxon>
        <taxon>Ascomycota</taxon>
        <taxon>Saccharomycotina</taxon>
        <taxon>Saccharomycetes</taxon>
        <taxon>Saccharomycetales</taxon>
        <taxon>Saccharomycetaceae</taxon>
        <taxon>Kluyveromyces</taxon>
    </lineage>
</organism>
<keyword evidence="14" id="KW-1185">Reference proteome</keyword>
<evidence type="ECO:0000256" key="3">
    <source>
        <dbReference type="ARBA" id="ARBA00007319"/>
    </source>
</evidence>
<evidence type="ECO:0000256" key="6">
    <source>
        <dbReference type="ARBA" id="ARBA00022723"/>
    </source>
</evidence>
<dbReference type="EMBL" id="CCBQ010000045">
    <property type="protein sequence ID" value="CDO95868.1"/>
    <property type="molecule type" value="Genomic_DNA"/>
</dbReference>
<comment type="function">
    <text evidence="12">Probable metalloprotease involved in proper assembly of pre-ribosomal particles during the biogenesis of the 60S ribosomal subunit. Accompanies the pre-60S particles to the cytoplasm.</text>
</comment>
<proteinExistence type="inferred from homology"/>
<evidence type="ECO:0000256" key="10">
    <source>
        <dbReference type="ARBA" id="ARBA00026155"/>
    </source>
</evidence>
<dbReference type="GO" id="GO:0046872">
    <property type="term" value="F:metal ion binding"/>
    <property type="evidence" value="ECO:0007669"/>
    <property type="project" value="UniProtKB-KW"/>
</dbReference>
<sequence>MALQISKEDTQVLLKDKNVLIEPTVEKYRTAGQIAQTSLNFLISMINKMYHEKSVEPLPISQLCVLTDSFITDCLSTKFNNKVNEKGISMPTCIDVDEINENWCPELDDTENLKRWNQKTRSTKSAELCNGVTSSLSGFLKVGDVAKITLGCHIDGYTCNVSHSIVIYPTVADASSGKQLPEAALLGGKADALAATHIAVESVTNLLACANDLSKLPAEFNSTNVTGSLIRSVVDTIAQSYNCCIVPGSRIRRIKRFLSGQNENIIVERDFKGVIWTESHQEAAMLAKTVDETAVDVKRKNPFITEDTVVPTDDFAVAKGEVYMIDLKLSPLQGLQPGLITLHTIDQFSGKSESSDLVARAGAICRDFSKTHVLKLRASRQLLARLDKQGVYPTKLAHVADSFPLNIEEPDFQTIEQELKPFRLGHSEISNNYLTLDRDVTIVKHVPWAKILDLTNPSGVSSYDAMAKNKGMYPGFELPLPKLGLSNLQLRTLLKKCSTPVPVVRQCVTVAICDEELLRISGKLKSNWVHSVYSMNAASNIVAGIFKLAQLSEDKRFGLKIRETQPWKLKV</sequence>
<evidence type="ECO:0000256" key="11">
    <source>
        <dbReference type="ARBA" id="ARBA00033475"/>
    </source>
</evidence>
<gene>
    <name evidence="13" type="ORF">KLDO_g4093</name>
</gene>
<evidence type="ECO:0000313" key="14">
    <source>
        <dbReference type="Proteomes" id="UP000031516"/>
    </source>
</evidence>
<dbReference type="AlphaFoldDB" id="A0A0A8LCN7"/>
<dbReference type="OrthoDB" id="5876363at2759"/>
<evidence type="ECO:0000256" key="8">
    <source>
        <dbReference type="ARBA" id="ARBA00023049"/>
    </source>
</evidence>
<keyword evidence="9" id="KW-0539">Nucleus</keyword>
<dbReference type="GO" id="GO:0008237">
    <property type="term" value="F:metallopeptidase activity"/>
    <property type="evidence" value="ECO:0007669"/>
    <property type="project" value="UniProtKB-KW"/>
</dbReference>